<keyword evidence="1" id="KW-1133">Transmembrane helix</keyword>
<reference evidence="2" key="1">
    <citation type="submission" date="2021-02" db="EMBL/GenBank/DDBJ databases">
        <authorList>
            <person name="Nowell W R."/>
        </authorList>
    </citation>
    <scope>NUCLEOTIDE SEQUENCE</scope>
</reference>
<keyword evidence="1" id="KW-0472">Membrane</keyword>
<evidence type="ECO:0000313" key="3">
    <source>
        <dbReference type="EMBL" id="CAF1433893.1"/>
    </source>
</evidence>
<evidence type="ECO:0000313" key="2">
    <source>
        <dbReference type="EMBL" id="CAF0786621.1"/>
    </source>
</evidence>
<sequence>MTQSSGRMSMQRCFIYFLSIGGSCLFIIFILFRFTSPIVSFPIPISVGYRRRPECLCLRPELTPNFTKNASPSYLCSTYATQRGANQRIISISLFGPKENRMFQLNKSLTFLNELINDMNVIYSDGFVLRVHHDDTIGFQDVICPLECQHPNVDFCSMSSKLYIPPKIWRFIPAGDPLVDIMMSRDLDSALTPRERSSVDAWLASKKSFHAMRDHPMHGVPMLGGMWGFRPASNPELRHMIHKKVHQEDLVRRYGGRGDQTFLAQQVWPHAKSDILVHDSFLCKHNYGQTPSPFPTQRRSANETNCFVGCVRPCCGRGKMPFGECPIECRPKDHPEWNYC</sequence>
<dbReference type="PROSITE" id="PS51257">
    <property type="entry name" value="PROKAR_LIPOPROTEIN"/>
    <property type="match status" value="1"/>
</dbReference>
<comment type="caution">
    <text evidence="2">The sequence shown here is derived from an EMBL/GenBank/DDBJ whole genome shotgun (WGS) entry which is preliminary data.</text>
</comment>
<dbReference type="AlphaFoldDB" id="A0A813RVN5"/>
<evidence type="ECO:0000313" key="4">
    <source>
        <dbReference type="Proteomes" id="UP000663828"/>
    </source>
</evidence>
<keyword evidence="1" id="KW-0812">Transmembrane</keyword>
<protein>
    <submittedName>
        <fullName evidence="2">Uncharacterized protein</fullName>
    </submittedName>
</protein>
<keyword evidence="4" id="KW-1185">Reference proteome</keyword>
<dbReference type="EMBL" id="CAJNOJ010000011">
    <property type="protein sequence ID" value="CAF0786621.1"/>
    <property type="molecule type" value="Genomic_DNA"/>
</dbReference>
<evidence type="ECO:0000256" key="1">
    <source>
        <dbReference type="SAM" id="Phobius"/>
    </source>
</evidence>
<feature type="transmembrane region" description="Helical" evidence="1">
    <location>
        <begin position="12"/>
        <end position="32"/>
    </location>
</feature>
<name>A0A813RVN5_ADIRI</name>
<organism evidence="2 5">
    <name type="scientific">Adineta ricciae</name>
    <name type="common">Rotifer</name>
    <dbReference type="NCBI Taxonomy" id="249248"/>
    <lineage>
        <taxon>Eukaryota</taxon>
        <taxon>Metazoa</taxon>
        <taxon>Spiralia</taxon>
        <taxon>Gnathifera</taxon>
        <taxon>Rotifera</taxon>
        <taxon>Eurotatoria</taxon>
        <taxon>Bdelloidea</taxon>
        <taxon>Adinetida</taxon>
        <taxon>Adinetidae</taxon>
        <taxon>Adineta</taxon>
    </lineage>
</organism>
<dbReference type="Proteomes" id="UP000663852">
    <property type="component" value="Unassembled WGS sequence"/>
</dbReference>
<dbReference type="Proteomes" id="UP000663828">
    <property type="component" value="Unassembled WGS sequence"/>
</dbReference>
<gene>
    <name evidence="2" type="ORF">EDS130_LOCUS4122</name>
    <name evidence="3" type="ORF">XAT740_LOCUS35936</name>
</gene>
<dbReference type="EMBL" id="CAJNOR010003643">
    <property type="protein sequence ID" value="CAF1433893.1"/>
    <property type="molecule type" value="Genomic_DNA"/>
</dbReference>
<accession>A0A813RVN5</accession>
<dbReference type="OrthoDB" id="204305at2759"/>
<proteinExistence type="predicted"/>
<evidence type="ECO:0000313" key="5">
    <source>
        <dbReference type="Proteomes" id="UP000663852"/>
    </source>
</evidence>